<organism evidence="2 3">
    <name type="scientific">Rhodococcus artemisiae</name>
    <dbReference type="NCBI Taxonomy" id="714159"/>
    <lineage>
        <taxon>Bacteria</taxon>
        <taxon>Bacillati</taxon>
        <taxon>Actinomycetota</taxon>
        <taxon>Actinomycetes</taxon>
        <taxon>Mycobacteriales</taxon>
        <taxon>Nocardiaceae</taxon>
        <taxon>Rhodococcus</taxon>
    </lineage>
</organism>
<dbReference type="Gene3D" id="1.10.10.10">
    <property type="entry name" value="Winged helix-like DNA-binding domain superfamily/Winged helix DNA-binding domain"/>
    <property type="match status" value="1"/>
</dbReference>
<dbReference type="SMART" id="SM00347">
    <property type="entry name" value="HTH_MARR"/>
    <property type="match status" value="1"/>
</dbReference>
<comment type="caution">
    <text evidence="2">The sequence shown here is derived from an EMBL/GenBank/DDBJ whole genome shotgun (WGS) entry which is preliminary data.</text>
</comment>
<dbReference type="SUPFAM" id="SSF46785">
    <property type="entry name" value="Winged helix' DNA-binding domain"/>
    <property type="match status" value="1"/>
</dbReference>
<dbReference type="Proteomes" id="UP001336020">
    <property type="component" value="Unassembled WGS sequence"/>
</dbReference>
<reference evidence="2 3" key="1">
    <citation type="submission" date="2023-07" db="EMBL/GenBank/DDBJ databases">
        <authorList>
            <person name="Girao M."/>
            <person name="Carvalho M.F."/>
        </authorList>
    </citation>
    <scope>NUCLEOTIDE SEQUENCE [LARGE SCALE GENOMIC DNA]</scope>
    <source>
        <strain evidence="2 3">YIM65754</strain>
    </source>
</reference>
<feature type="domain" description="HTH marR-type" evidence="1">
    <location>
        <begin position="31"/>
        <end position="133"/>
    </location>
</feature>
<name>A0ABU7LDT5_9NOCA</name>
<evidence type="ECO:0000313" key="2">
    <source>
        <dbReference type="EMBL" id="MEE2059717.1"/>
    </source>
</evidence>
<accession>A0ABU7LDT5</accession>
<dbReference type="PANTHER" id="PTHR33164:SF106">
    <property type="entry name" value="TRANSCRIPTIONAL REGULATORY PROTEIN"/>
    <property type="match status" value="1"/>
</dbReference>
<dbReference type="InterPro" id="IPR039422">
    <property type="entry name" value="MarR/SlyA-like"/>
</dbReference>
<evidence type="ECO:0000313" key="3">
    <source>
        <dbReference type="Proteomes" id="UP001336020"/>
    </source>
</evidence>
<protein>
    <submittedName>
        <fullName evidence="2">MarR family transcriptional regulator</fullName>
    </submittedName>
</protein>
<dbReference type="PANTHER" id="PTHR33164">
    <property type="entry name" value="TRANSCRIPTIONAL REGULATOR, MARR FAMILY"/>
    <property type="match status" value="1"/>
</dbReference>
<keyword evidence="3" id="KW-1185">Reference proteome</keyword>
<dbReference type="InterPro" id="IPR000835">
    <property type="entry name" value="HTH_MarR-typ"/>
</dbReference>
<dbReference type="EMBL" id="JAUTXY010000009">
    <property type="protein sequence ID" value="MEE2059717.1"/>
    <property type="molecule type" value="Genomic_DNA"/>
</dbReference>
<sequence>MTSGKTRSAVLNSLDDALRRQASRSVMFHSAVAAHLGIAVTDLTCLNILGLDGPRTPGQLADRIGITRGGAVTAMIDRLERAGYVRRTRDTADRRRVLVELADEAAADTVAPLFAGLGSAVATHLDTYTDDELAILLRMTSGLADTVGRETAALHNRDRPPKDPS</sequence>
<proteinExistence type="predicted"/>
<dbReference type="InterPro" id="IPR036388">
    <property type="entry name" value="WH-like_DNA-bd_sf"/>
</dbReference>
<evidence type="ECO:0000259" key="1">
    <source>
        <dbReference type="SMART" id="SM00347"/>
    </source>
</evidence>
<dbReference type="InterPro" id="IPR036390">
    <property type="entry name" value="WH_DNA-bd_sf"/>
</dbReference>
<gene>
    <name evidence="2" type="ORF">Q7514_19545</name>
</gene>
<dbReference type="Pfam" id="PF01047">
    <property type="entry name" value="MarR"/>
    <property type="match status" value="1"/>
</dbReference>
<dbReference type="RefSeq" id="WP_330134931.1">
    <property type="nucleotide sequence ID" value="NZ_JAUTXY010000009.1"/>
</dbReference>